<keyword evidence="11" id="KW-1185">Reference proteome</keyword>
<dbReference type="Pfam" id="PF00447">
    <property type="entry name" value="HSF_DNA-bind"/>
    <property type="match status" value="1"/>
</dbReference>
<comment type="subcellular location">
    <subcellularLocation>
        <location evidence="1">Nucleus</location>
    </subcellularLocation>
</comment>
<dbReference type="PANTHER" id="PTHR10015">
    <property type="entry name" value="HEAT SHOCK TRANSCRIPTION FACTOR"/>
    <property type="match status" value="1"/>
</dbReference>
<dbReference type="EMBL" id="JANBQB010000129">
    <property type="protein sequence ID" value="KAJ1981346.1"/>
    <property type="molecule type" value="Genomic_DNA"/>
</dbReference>
<evidence type="ECO:0000256" key="2">
    <source>
        <dbReference type="ARBA" id="ARBA00006403"/>
    </source>
</evidence>
<sequence length="328" mass="36449">MYTPDKKTPGPSQNAPKNQAAFVNKLYSMVEDPANQPLIHWSRCGEKFTVTNHNELAREILPRYFKHGNWQSFVRQLNMYGFHKVNDVFHGNVAPDAQIWEFKHPEFICGRPDLLNNIKRRTPKSSQAPVATKDPYPSPSESAPPSASRPLITTPHSPLYPPVPDRSSPDWVARLEHQHQHLQASYNRLLTDHQSLLASQNQSHRAISQMANFLTSVFTEEDSPDPAYQAQLRKKRKLEVLSLNAEITRTLLACESHAPAVTHTTLPHHGPPTPTSRAPPQLPPLAPRDHTTAPGLPTARPLSSPPGAEGKVSLPPIASLYHSVGSTV</sequence>
<evidence type="ECO:0000256" key="4">
    <source>
        <dbReference type="ARBA" id="ARBA00023125"/>
    </source>
</evidence>
<keyword evidence="6" id="KW-0539">Nucleus</keyword>
<keyword evidence="3" id="KW-0805">Transcription regulation</keyword>
<keyword evidence="5" id="KW-0804">Transcription</keyword>
<evidence type="ECO:0000256" key="6">
    <source>
        <dbReference type="ARBA" id="ARBA00023242"/>
    </source>
</evidence>
<evidence type="ECO:0000259" key="9">
    <source>
        <dbReference type="SMART" id="SM00415"/>
    </source>
</evidence>
<dbReference type="GO" id="GO:0043565">
    <property type="term" value="F:sequence-specific DNA binding"/>
    <property type="evidence" value="ECO:0007669"/>
    <property type="project" value="InterPro"/>
</dbReference>
<dbReference type="Proteomes" id="UP001151582">
    <property type="component" value="Unassembled WGS sequence"/>
</dbReference>
<feature type="compositionally biased region" description="Low complexity" evidence="8">
    <location>
        <begin position="139"/>
        <end position="148"/>
    </location>
</feature>
<dbReference type="AlphaFoldDB" id="A0A9W8B8L8"/>
<evidence type="ECO:0000256" key="5">
    <source>
        <dbReference type="ARBA" id="ARBA00023163"/>
    </source>
</evidence>
<evidence type="ECO:0000313" key="11">
    <source>
        <dbReference type="Proteomes" id="UP001151582"/>
    </source>
</evidence>
<dbReference type="FunFam" id="1.10.10.10:FF:000027">
    <property type="entry name" value="Heat shock transcription factor 1"/>
    <property type="match status" value="1"/>
</dbReference>
<organism evidence="10 11">
    <name type="scientific">Dimargaris verticillata</name>
    <dbReference type="NCBI Taxonomy" id="2761393"/>
    <lineage>
        <taxon>Eukaryota</taxon>
        <taxon>Fungi</taxon>
        <taxon>Fungi incertae sedis</taxon>
        <taxon>Zoopagomycota</taxon>
        <taxon>Kickxellomycotina</taxon>
        <taxon>Dimargaritomycetes</taxon>
        <taxon>Dimargaritales</taxon>
        <taxon>Dimargaritaceae</taxon>
        <taxon>Dimargaris</taxon>
    </lineage>
</organism>
<evidence type="ECO:0000256" key="7">
    <source>
        <dbReference type="RuleBase" id="RU004020"/>
    </source>
</evidence>
<dbReference type="PRINTS" id="PR00056">
    <property type="entry name" value="HSFDOMAIN"/>
</dbReference>
<dbReference type="Gene3D" id="1.10.10.10">
    <property type="entry name" value="Winged helix-like DNA-binding domain superfamily/Winged helix DNA-binding domain"/>
    <property type="match status" value="1"/>
</dbReference>
<name>A0A9W8B8L8_9FUNG</name>
<feature type="region of interest" description="Disordered" evidence="8">
    <location>
        <begin position="262"/>
        <end position="328"/>
    </location>
</feature>
<keyword evidence="4" id="KW-0238">DNA-binding</keyword>
<dbReference type="InterPro" id="IPR036388">
    <property type="entry name" value="WH-like_DNA-bd_sf"/>
</dbReference>
<comment type="caution">
    <text evidence="10">The sequence shown here is derived from an EMBL/GenBank/DDBJ whole genome shotgun (WGS) entry which is preliminary data.</text>
</comment>
<dbReference type="PANTHER" id="PTHR10015:SF427">
    <property type="entry name" value="HEAT SHOCK FACTOR PROTEIN"/>
    <property type="match status" value="1"/>
</dbReference>
<dbReference type="OrthoDB" id="60033at2759"/>
<reference evidence="10" key="1">
    <citation type="submission" date="2022-07" db="EMBL/GenBank/DDBJ databases">
        <title>Phylogenomic reconstructions and comparative analyses of Kickxellomycotina fungi.</title>
        <authorList>
            <person name="Reynolds N.K."/>
            <person name="Stajich J.E."/>
            <person name="Barry K."/>
            <person name="Grigoriev I.V."/>
            <person name="Crous P."/>
            <person name="Smith M.E."/>
        </authorList>
    </citation>
    <scope>NUCLEOTIDE SEQUENCE</scope>
    <source>
        <strain evidence="10">RSA 567</strain>
    </source>
</reference>
<dbReference type="SUPFAM" id="SSF46785">
    <property type="entry name" value="Winged helix' DNA-binding domain"/>
    <property type="match status" value="1"/>
</dbReference>
<dbReference type="SMART" id="SM00415">
    <property type="entry name" value="HSF"/>
    <property type="match status" value="1"/>
</dbReference>
<dbReference type="GO" id="GO:0003700">
    <property type="term" value="F:DNA-binding transcription factor activity"/>
    <property type="evidence" value="ECO:0007669"/>
    <property type="project" value="InterPro"/>
</dbReference>
<feature type="region of interest" description="Disordered" evidence="8">
    <location>
        <begin position="118"/>
        <end position="165"/>
    </location>
</feature>
<feature type="domain" description="HSF-type DNA-binding" evidence="9">
    <location>
        <begin position="18"/>
        <end position="121"/>
    </location>
</feature>
<dbReference type="InterPro" id="IPR000232">
    <property type="entry name" value="HSF_DNA-bd"/>
</dbReference>
<dbReference type="InterPro" id="IPR036390">
    <property type="entry name" value="WH_DNA-bd_sf"/>
</dbReference>
<gene>
    <name evidence="10" type="primary">SFL1</name>
    <name evidence="10" type="ORF">H4R34_002112</name>
</gene>
<protein>
    <submittedName>
        <fullName evidence="10">Flocculation suppression protein</fullName>
    </submittedName>
</protein>
<evidence type="ECO:0000256" key="3">
    <source>
        <dbReference type="ARBA" id="ARBA00023015"/>
    </source>
</evidence>
<evidence type="ECO:0000256" key="1">
    <source>
        <dbReference type="ARBA" id="ARBA00004123"/>
    </source>
</evidence>
<dbReference type="GO" id="GO:0005634">
    <property type="term" value="C:nucleus"/>
    <property type="evidence" value="ECO:0007669"/>
    <property type="project" value="UniProtKB-SubCell"/>
</dbReference>
<comment type="similarity">
    <text evidence="2 7">Belongs to the HSF family.</text>
</comment>
<evidence type="ECO:0000313" key="10">
    <source>
        <dbReference type="EMBL" id="KAJ1981346.1"/>
    </source>
</evidence>
<accession>A0A9W8B8L8</accession>
<proteinExistence type="inferred from homology"/>
<evidence type="ECO:0000256" key="8">
    <source>
        <dbReference type="SAM" id="MobiDB-lite"/>
    </source>
</evidence>